<evidence type="ECO:0000313" key="2">
    <source>
        <dbReference type="Proteomes" id="UP000033869"/>
    </source>
</evidence>
<comment type="caution">
    <text evidence="1">The sequence shown here is derived from an EMBL/GenBank/DDBJ whole genome shotgun (WGS) entry which is preliminary data.</text>
</comment>
<reference evidence="1 2" key="1">
    <citation type="journal article" date="2015" name="Nature">
        <title>rRNA introns, odd ribosomes, and small enigmatic genomes across a large radiation of phyla.</title>
        <authorList>
            <person name="Brown C.T."/>
            <person name="Hug L.A."/>
            <person name="Thomas B.C."/>
            <person name="Sharon I."/>
            <person name="Castelle C.J."/>
            <person name="Singh A."/>
            <person name="Wilkins M.J."/>
            <person name="Williams K.H."/>
            <person name="Banfield J.F."/>
        </authorList>
    </citation>
    <scope>NUCLEOTIDE SEQUENCE [LARGE SCALE GENOMIC DNA]</scope>
</reference>
<proteinExistence type="predicted"/>
<dbReference type="Proteomes" id="UP000033869">
    <property type="component" value="Unassembled WGS sequence"/>
</dbReference>
<accession>A0A0G0W9Z7</accession>
<protein>
    <submittedName>
        <fullName evidence="1">Uncharacterized protein</fullName>
    </submittedName>
</protein>
<gene>
    <name evidence="1" type="ORF">UU65_C0001G0195</name>
</gene>
<name>A0A0G0W9Z7_UNCC2</name>
<dbReference type="EMBL" id="LCBL01000001">
    <property type="protein sequence ID" value="KKS09790.1"/>
    <property type="molecule type" value="Genomic_DNA"/>
</dbReference>
<organism evidence="1 2">
    <name type="scientific">candidate division CPR2 bacterium GW2011_GWC1_41_48</name>
    <dbReference type="NCBI Taxonomy" id="1618344"/>
    <lineage>
        <taxon>Bacteria</taxon>
        <taxon>Bacteria division CPR2</taxon>
    </lineage>
</organism>
<sequence>MYDKNQIRYACHQSVRNMVFSGSLPFRSETLEDIKAKGYLCRSCNSYETNARCVCGNKAVREVHLGEVIVEKVIADEGAIEFTDNKELRKEGGIGAFLRFKG</sequence>
<evidence type="ECO:0000313" key="1">
    <source>
        <dbReference type="EMBL" id="KKS09790.1"/>
    </source>
</evidence>
<dbReference type="AlphaFoldDB" id="A0A0G0W9Z7"/>